<keyword evidence="8" id="KW-1133">Transmembrane helix</keyword>
<keyword evidence="5" id="KW-0997">Cell inner membrane</keyword>
<evidence type="ECO:0000256" key="2">
    <source>
        <dbReference type="ARBA" id="ARBA00006555"/>
    </source>
</evidence>
<keyword evidence="7" id="KW-0653">Protein transport</keyword>
<evidence type="ECO:0000256" key="3">
    <source>
        <dbReference type="ARBA" id="ARBA00022448"/>
    </source>
</evidence>
<evidence type="ECO:0000256" key="7">
    <source>
        <dbReference type="ARBA" id="ARBA00022927"/>
    </source>
</evidence>
<keyword evidence="10" id="KW-0732">Signal</keyword>
<evidence type="ECO:0000256" key="10">
    <source>
        <dbReference type="SAM" id="SignalP"/>
    </source>
</evidence>
<evidence type="ECO:0000313" key="13">
    <source>
        <dbReference type="Proteomes" id="UP000597617"/>
    </source>
</evidence>
<comment type="caution">
    <text evidence="12">The sequence shown here is derived from an EMBL/GenBank/DDBJ whole genome shotgun (WGS) entry which is preliminary data.</text>
</comment>
<accession>A0ABS0IKM8</accession>
<dbReference type="SUPFAM" id="SSF82185">
    <property type="entry name" value="Histone H3 K4-specific methyltransferase SET7/9 N-terminal domain"/>
    <property type="match status" value="1"/>
</dbReference>
<keyword evidence="6" id="KW-0812">Transmembrane</keyword>
<dbReference type="RefSeq" id="WP_196283247.1">
    <property type="nucleotide sequence ID" value="NZ_JADQDQ010000008.1"/>
</dbReference>
<sequence length="255" mass="27886">MKKLVLFLGLLGSFGATSALGQQINPPAKTEFLDSAYVVLPSAAGARYRREIAPTDSVGAVVRFYAMPGKLVSVRSFEHFRKGILDGVSERWHDNGQIQFHEEFMHGKRSGVLRTYYSNGQLKRRETYDAKGSDFASTGECFGEDGQPVPFFQFEQMPIYSVGDGGSKVVVYAIQRAVKYPRDALKAGKSGKVIVSFNVTDEGKVADIKVVQGVYPSLDAAVVQAVQQLKPFKPGHQDGKPVAVAYTLPITFAIQ</sequence>
<feature type="signal peptide" evidence="10">
    <location>
        <begin position="1"/>
        <end position="18"/>
    </location>
</feature>
<dbReference type="Gene3D" id="3.30.1150.10">
    <property type="match status" value="1"/>
</dbReference>
<dbReference type="Pfam" id="PF07661">
    <property type="entry name" value="MORN_2"/>
    <property type="match status" value="2"/>
</dbReference>
<evidence type="ECO:0000259" key="11">
    <source>
        <dbReference type="PROSITE" id="PS52015"/>
    </source>
</evidence>
<dbReference type="InterPro" id="IPR051045">
    <property type="entry name" value="TonB-dependent_transducer"/>
</dbReference>
<evidence type="ECO:0000256" key="4">
    <source>
        <dbReference type="ARBA" id="ARBA00022475"/>
    </source>
</evidence>
<dbReference type="PANTHER" id="PTHR33446">
    <property type="entry name" value="PROTEIN TONB-RELATED"/>
    <property type="match status" value="1"/>
</dbReference>
<keyword evidence="3" id="KW-0813">Transport</keyword>
<dbReference type="Gene3D" id="2.20.110.10">
    <property type="entry name" value="Histone H3 K4-specific methyltransferase SET7/9 N-terminal domain"/>
    <property type="match status" value="1"/>
</dbReference>
<dbReference type="PROSITE" id="PS52015">
    <property type="entry name" value="TONB_CTD"/>
    <property type="match status" value="1"/>
</dbReference>
<dbReference type="Pfam" id="PF03544">
    <property type="entry name" value="TonB_C"/>
    <property type="match status" value="1"/>
</dbReference>
<dbReference type="Proteomes" id="UP000597617">
    <property type="component" value="Unassembled WGS sequence"/>
</dbReference>
<evidence type="ECO:0000256" key="5">
    <source>
        <dbReference type="ARBA" id="ARBA00022519"/>
    </source>
</evidence>
<dbReference type="NCBIfam" id="TIGR01352">
    <property type="entry name" value="tonB_Cterm"/>
    <property type="match status" value="1"/>
</dbReference>
<protein>
    <submittedName>
        <fullName evidence="12">TonB family protein</fullName>
    </submittedName>
</protein>
<dbReference type="InterPro" id="IPR006260">
    <property type="entry name" value="TonB/TolA_C"/>
</dbReference>
<evidence type="ECO:0000256" key="9">
    <source>
        <dbReference type="ARBA" id="ARBA00023136"/>
    </source>
</evidence>
<dbReference type="InterPro" id="IPR011652">
    <property type="entry name" value="MORN_2"/>
</dbReference>
<keyword evidence="13" id="KW-1185">Reference proteome</keyword>
<feature type="domain" description="TonB C-terminal" evidence="11">
    <location>
        <begin position="165"/>
        <end position="255"/>
    </location>
</feature>
<gene>
    <name evidence="12" type="ORF">I2I05_15905</name>
</gene>
<evidence type="ECO:0000256" key="6">
    <source>
        <dbReference type="ARBA" id="ARBA00022692"/>
    </source>
</evidence>
<feature type="chain" id="PRO_5047407382" evidence="10">
    <location>
        <begin position="19"/>
        <end position="255"/>
    </location>
</feature>
<dbReference type="InterPro" id="IPR037682">
    <property type="entry name" value="TonB_C"/>
</dbReference>
<keyword evidence="9" id="KW-0472">Membrane</keyword>
<evidence type="ECO:0000313" key="12">
    <source>
        <dbReference type="EMBL" id="MBF9238888.1"/>
    </source>
</evidence>
<dbReference type="SUPFAM" id="SSF74653">
    <property type="entry name" value="TolA/TonB C-terminal domain"/>
    <property type="match status" value="1"/>
</dbReference>
<evidence type="ECO:0000256" key="1">
    <source>
        <dbReference type="ARBA" id="ARBA00004383"/>
    </source>
</evidence>
<name>A0ABS0IKM8_9BACT</name>
<comment type="similarity">
    <text evidence="2">Belongs to the TonB family.</text>
</comment>
<evidence type="ECO:0000256" key="8">
    <source>
        <dbReference type="ARBA" id="ARBA00022989"/>
    </source>
</evidence>
<proteinExistence type="inferred from homology"/>
<reference evidence="12 13" key="1">
    <citation type="submission" date="2020-11" db="EMBL/GenBank/DDBJ databases">
        <authorList>
            <person name="Kim M.K."/>
        </authorList>
    </citation>
    <scope>NUCLEOTIDE SEQUENCE [LARGE SCALE GENOMIC DNA]</scope>
    <source>
        <strain evidence="12 13">BT683</strain>
    </source>
</reference>
<comment type="subcellular location">
    <subcellularLocation>
        <location evidence="1">Cell inner membrane</location>
        <topology evidence="1">Single-pass membrane protein</topology>
        <orientation evidence="1">Periplasmic side</orientation>
    </subcellularLocation>
</comment>
<organism evidence="12 13">
    <name type="scientific">Hymenobacter jeongseonensis</name>
    <dbReference type="NCBI Taxonomy" id="2791027"/>
    <lineage>
        <taxon>Bacteria</taxon>
        <taxon>Pseudomonadati</taxon>
        <taxon>Bacteroidota</taxon>
        <taxon>Cytophagia</taxon>
        <taxon>Cytophagales</taxon>
        <taxon>Hymenobacteraceae</taxon>
        <taxon>Hymenobacter</taxon>
    </lineage>
</organism>
<keyword evidence="4" id="KW-1003">Cell membrane</keyword>
<dbReference type="EMBL" id="JADQDQ010000008">
    <property type="protein sequence ID" value="MBF9238888.1"/>
    <property type="molecule type" value="Genomic_DNA"/>
</dbReference>